<evidence type="ECO:0000256" key="1">
    <source>
        <dbReference type="ARBA" id="ARBA00004167"/>
    </source>
</evidence>
<keyword evidence="4" id="KW-1185">Reference proteome</keyword>
<evidence type="ECO:0000259" key="3">
    <source>
        <dbReference type="PROSITE" id="PS50041"/>
    </source>
</evidence>
<dbReference type="InterPro" id="IPR016187">
    <property type="entry name" value="CTDL_fold"/>
</dbReference>
<dbReference type="PANTHER" id="PTHR46746:SF3">
    <property type="entry name" value="C-TYPE LECTIN DOMAIN-CONTAINING PROTEIN-RELATED"/>
    <property type="match status" value="1"/>
</dbReference>
<dbReference type="Proteomes" id="UP000515156">
    <property type="component" value="Chromosome 2"/>
</dbReference>
<dbReference type="CDD" id="cd03593">
    <property type="entry name" value="CLECT_NK_receptors_like"/>
    <property type="match status" value="1"/>
</dbReference>
<dbReference type="InterPro" id="IPR033992">
    <property type="entry name" value="NKR-like_CTLD"/>
</dbReference>
<evidence type="ECO:0000256" key="2">
    <source>
        <dbReference type="ARBA" id="ARBA00022734"/>
    </source>
</evidence>
<dbReference type="GO" id="GO:0030246">
    <property type="term" value="F:carbohydrate binding"/>
    <property type="evidence" value="ECO:0007669"/>
    <property type="project" value="UniProtKB-KW"/>
</dbReference>
<dbReference type="SMART" id="SM00034">
    <property type="entry name" value="CLECT"/>
    <property type="match status" value="1"/>
</dbReference>
<dbReference type="PANTHER" id="PTHR46746">
    <property type="entry name" value="KILLER CELL LECTIN-LIKE RECEPTOR SUBFAMILY F MEMBER 2"/>
    <property type="match status" value="1"/>
</dbReference>
<comment type="subcellular location">
    <subcellularLocation>
        <location evidence="1">Membrane</location>
        <topology evidence="1">Single-pass membrane protein</topology>
    </subcellularLocation>
</comment>
<dbReference type="KEGG" id="muo:115461778"/>
<dbReference type="GO" id="GO:0005886">
    <property type="term" value="C:plasma membrane"/>
    <property type="evidence" value="ECO:0007669"/>
    <property type="project" value="TreeGrafter"/>
</dbReference>
<keyword evidence="2" id="KW-0430">Lectin</keyword>
<gene>
    <name evidence="5" type="primary">LOC115461778</name>
</gene>
<dbReference type="InterPro" id="IPR051379">
    <property type="entry name" value="C-type_Lectin_Receptor_IMM"/>
</dbReference>
<dbReference type="AlphaFoldDB" id="A0A6P7XC03"/>
<sequence>MAGQRMFCTAGWLQNDGNCYYFSSRKKSWEESKKFCESQDAQLLVIKDNSTLSFIRDNSNGTGYFVGLTKTRLSWQWIDGTLLDKFLNIHGSWSSFSCARVSSGELWQEVCLKSFQWICEKKAYELQRHQPGLLPPFAL</sequence>
<name>A0A6P7XC03_9AMPH</name>
<proteinExistence type="predicted"/>
<reference evidence="5" key="1">
    <citation type="submission" date="2025-08" db="UniProtKB">
        <authorList>
            <consortium name="RefSeq"/>
        </authorList>
    </citation>
    <scope>IDENTIFICATION</scope>
</reference>
<dbReference type="InterPro" id="IPR001304">
    <property type="entry name" value="C-type_lectin-like"/>
</dbReference>
<protein>
    <submittedName>
        <fullName evidence="5">Killer cell lectin-like receptor subfamily F member 1</fullName>
    </submittedName>
</protein>
<evidence type="ECO:0000313" key="5">
    <source>
        <dbReference type="RefSeq" id="XP_030047684.1"/>
    </source>
</evidence>
<accession>A0A6P7XC03</accession>
<dbReference type="RefSeq" id="XP_030047684.1">
    <property type="nucleotide sequence ID" value="XM_030191824.1"/>
</dbReference>
<evidence type="ECO:0000313" key="4">
    <source>
        <dbReference type="Proteomes" id="UP000515156"/>
    </source>
</evidence>
<feature type="domain" description="C-type lectin" evidence="3">
    <location>
        <begin position="15"/>
        <end position="120"/>
    </location>
</feature>
<dbReference type="InterPro" id="IPR016186">
    <property type="entry name" value="C-type_lectin-like/link_sf"/>
</dbReference>
<organism evidence="4 5">
    <name type="scientific">Microcaecilia unicolor</name>
    <dbReference type="NCBI Taxonomy" id="1415580"/>
    <lineage>
        <taxon>Eukaryota</taxon>
        <taxon>Metazoa</taxon>
        <taxon>Chordata</taxon>
        <taxon>Craniata</taxon>
        <taxon>Vertebrata</taxon>
        <taxon>Euteleostomi</taxon>
        <taxon>Amphibia</taxon>
        <taxon>Gymnophiona</taxon>
        <taxon>Siphonopidae</taxon>
        <taxon>Microcaecilia</taxon>
    </lineage>
</organism>
<dbReference type="SUPFAM" id="SSF56436">
    <property type="entry name" value="C-type lectin-like"/>
    <property type="match status" value="1"/>
</dbReference>
<dbReference type="GeneID" id="115461778"/>
<dbReference type="PROSITE" id="PS50041">
    <property type="entry name" value="C_TYPE_LECTIN_2"/>
    <property type="match status" value="1"/>
</dbReference>
<dbReference type="OrthoDB" id="2142683at2759"/>
<dbReference type="InParanoid" id="A0A6P7XC03"/>
<dbReference type="Pfam" id="PF00059">
    <property type="entry name" value="Lectin_C"/>
    <property type="match status" value="1"/>
</dbReference>
<dbReference type="Gene3D" id="3.10.100.10">
    <property type="entry name" value="Mannose-Binding Protein A, subunit A"/>
    <property type="match status" value="1"/>
</dbReference>